<name>A0A183BFP1_9TREM</name>
<dbReference type="AlphaFoldDB" id="A0A183BFP1"/>
<gene>
    <name evidence="2" type="ORF">ECPE_LOCUS18026</name>
</gene>
<feature type="compositionally biased region" description="Polar residues" evidence="1">
    <location>
        <begin position="77"/>
        <end position="86"/>
    </location>
</feature>
<evidence type="ECO:0000313" key="3">
    <source>
        <dbReference type="Proteomes" id="UP000272942"/>
    </source>
</evidence>
<proteinExistence type="predicted"/>
<organism evidence="4">
    <name type="scientific">Echinostoma caproni</name>
    <dbReference type="NCBI Taxonomy" id="27848"/>
    <lineage>
        <taxon>Eukaryota</taxon>
        <taxon>Metazoa</taxon>
        <taxon>Spiralia</taxon>
        <taxon>Lophotrochozoa</taxon>
        <taxon>Platyhelminthes</taxon>
        <taxon>Trematoda</taxon>
        <taxon>Digenea</taxon>
        <taxon>Plagiorchiida</taxon>
        <taxon>Echinostomata</taxon>
        <taxon>Echinostomatoidea</taxon>
        <taxon>Echinostomatidae</taxon>
        <taxon>Echinostoma</taxon>
    </lineage>
</organism>
<protein>
    <submittedName>
        <fullName evidence="2 4">Uncharacterized protein</fullName>
    </submittedName>
</protein>
<evidence type="ECO:0000256" key="1">
    <source>
        <dbReference type="SAM" id="MobiDB-lite"/>
    </source>
</evidence>
<dbReference type="WBParaSite" id="ECPE_0001807401-mRNA-1">
    <property type="protein sequence ID" value="ECPE_0001807401-mRNA-1"/>
    <property type="gene ID" value="ECPE_0001807401"/>
</dbReference>
<evidence type="ECO:0000313" key="2">
    <source>
        <dbReference type="EMBL" id="VDP95418.1"/>
    </source>
</evidence>
<dbReference type="Proteomes" id="UP000272942">
    <property type="component" value="Unassembled WGS sequence"/>
</dbReference>
<evidence type="ECO:0000313" key="4">
    <source>
        <dbReference type="WBParaSite" id="ECPE_0001807401-mRNA-1"/>
    </source>
</evidence>
<sequence length="102" mass="10860">MVIDGNGRHDTISIDRTKPAYVDRTSVSAIPANPRVMDTTTPLAPARLSTTPSSTILPTPATLPSTSGMPPLRSALAGSNPSTRGTGRSVRIPTRFVECFYY</sequence>
<reference evidence="2 3" key="2">
    <citation type="submission" date="2018-11" db="EMBL/GenBank/DDBJ databases">
        <authorList>
            <consortium name="Pathogen Informatics"/>
        </authorList>
    </citation>
    <scope>NUCLEOTIDE SEQUENCE [LARGE SCALE GENOMIC DNA]</scope>
    <source>
        <strain evidence="2 3">Egypt</strain>
    </source>
</reference>
<accession>A0A183BFP1</accession>
<reference evidence="4" key="1">
    <citation type="submission" date="2016-06" db="UniProtKB">
        <authorList>
            <consortium name="WormBaseParasite"/>
        </authorList>
    </citation>
    <scope>IDENTIFICATION</scope>
</reference>
<feature type="region of interest" description="Disordered" evidence="1">
    <location>
        <begin position="32"/>
        <end position="89"/>
    </location>
</feature>
<feature type="compositionally biased region" description="Low complexity" evidence="1">
    <location>
        <begin position="48"/>
        <end position="67"/>
    </location>
</feature>
<keyword evidence="3" id="KW-1185">Reference proteome</keyword>
<dbReference type="EMBL" id="UZAN01073883">
    <property type="protein sequence ID" value="VDP95418.1"/>
    <property type="molecule type" value="Genomic_DNA"/>
</dbReference>